<dbReference type="RefSeq" id="WP_169838424.1">
    <property type="nucleotide sequence ID" value="NZ_JAAQYV010000023.1"/>
</dbReference>
<gene>
    <name evidence="1" type="ORF">HBN89_11130</name>
</gene>
<reference evidence="1 2" key="1">
    <citation type="journal article" date="2020" name="Front. Microbiol.">
        <title>Genetic Organization of the aprX-lipA2 Operon Affects the Proteolytic Potential of Pseudomonas Species in Milk.</title>
        <authorList>
            <person name="Maier C."/>
            <person name="Huptas C."/>
            <person name="von Neubeck M."/>
            <person name="Scherer S."/>
            <person name="Wenning M."/>
            <person name="Lucking G."/>
        </authorList>
    </citation>
    <scope>NUCLEOTIDE SEQUENCE [LARGE SCALE GENOMIC DNA]</scope>
    <source>
        <strain evidence="1 2">WS 5094</strain>
    </source>
</reference>
<dbReference type="AlphaFoldDB" id="A0A9Q5B037"/>
<sequence length="130" mass="14235">MTDRPITAAVLDRLLESLDSAPVECDGMCRLVATRLAQAGIPYQGMLGQLLVAGRAVSPHYWIEVGIYRVDYRARMWLGTDPEIPHGVFPLDGRPSAQYTGIRVQIDPLPPSVYEILIMPPLGVGPPVAR</sequence>
<dbReference type="EMBL" id="JAAQYX010000013">
    <property type="protein sequence ID" value="NNB49817.1"/>
    <property type="molecule type" value="Genomic_DNA"/>
</dbReference>
<proteinExistence type="predicted"/>
<evidence type="ECO:0000313" key="1">
    <source>
        <dbReference type="EMBL" id="NNB49817.1"/>
    </source>
</evidence>
<accession>A0A9Q5B037</accession>
<comment type="caution">
    <text evidence="1">The sequence shown here is derived from an EMBL/GenBank/DDBJ whole genome shotgun (WGS) entry which is preliminary data.</text>
</comment>
<dbReference type="Proteomes" id="UP000564604">
    <property type="component" value="Unassembled WGS sequence"/>
</dbReference>
<organism evidence="1 2">
    <name type="scientific">Pseudomonas fragi</name>
    <dbReference type="NCBI Taxonomy" id="296"/>
    <lineage>
        <taxon>Bacteria</taxon>
        <taxon>Pseudomonadati</taxon>
        <taxon>Pseudomonadota</taxon>
        <taxon>Gammaproteobacteria</taxon>
        <taxon>Pseudomonadales</taxon>
        <taxon>Pseudomonadaceae</taxon>
        <taxon>Pseudomonas</taxon>
    </lineage>
</organism>
<protein>
    <submittedName>
        <fullName evidence="1">Uncharacterized protein</fullName>
    </submittedName>
</protein>
<evidence type="ECO:0000313" key="2">
    <source>
        <dbReference type="Proteomes" id="UP000564604"/>
    </source>
</evidence>
<name>A0A9Q5B037_PSEFR</name>